<evidence type="ECO:0000256" key="1">
    <source>
        <dbReference type="ARBA" id="ARBA00004141"/>
    </source>
</evidence>
<evidence type="ECO:0000259" key="10">
    <source>
        <dbReference type="PROSITE" id="PS50253"/>
    </source>
</evidence>
<dbReference type="Pfam" id="PF00510">
    <property type="entry name" value="COX3"/>
    <property type="match status" value="1"/>
</dbReference>
<dbReference type="InterPro" id="IPR000298">
    <property type="entry name" value="Cyt_c_oxidase-like_su3"/>
</dbReference>
<evidence type="ECO:0000256" key="5">
    <source>
        <dbReference type="ARBA" id="ARBA00022967"/>
    </source>
</evidence>
<feature type="domain" description="Heme-copper oxidase subunit III family profile" evidence="10">
    <location>
        <begin position="1"/>
        <end position="259"/>
    </location>
</feature>
<evidence type="ECO:0000256" key="8">
    <source>
        <dbReference type="RuleBase" id="RU003375"/>
    </source>
</evidence>
<dbReference type="SUPFAM" id="SSF81452">
    <property type="entry name" value="Cytochrome c oxidase subunit III-like"/>
    <property type="match status" value="1"/>
</dbReference>
<feature type="transmembrane region" description="Helical" evidence="9">
    <location>
        <begin position="7"/>
        <end position="30"/>
    </location>
</feature>
<feature type="transmembrane region" description="Helical" evidence="9">
    <location>
        <begin position="155"/>
        <end position="173"/>
    </location>
</feature>
<protein>
    <recommendedName>
        <fullName evidence="3 8">Cytochrome c oxidase subunit 3</fullName>
    </recommendedName>
</protein>
<evidence type="ECO:0000256" key="3">
    <source>
        <dbReference type="ARBA" id="ARBA00015944"/>
    </source>
</evidence>
<evidence type="ECO:0000256" key="2">
    <source>
        <dbReference type="ARBA" id="ARBA00010581"/>
    </source>
</evidence>
<evidence type="ECO:0000256" key="6">
    <source>
        <dbReference type="ARBA" id="ARBA00022989"/>
    </source>
</evidence>
<evidence type="ECO:0000256" key="9">
    <source>
        <dbReference type="SAM" id="Phobius"/>
    </source>
</evidence>
<dbReference type="Gene3D" id="1.20.120.80">
    <property type="entry name" value="Cytochrome c oxidase, subunit III, four-helix bundle"/>
    <property type="match status" value="1"/>
</dbReference>
<name>A0A8K1X786_9PLAT</name>
<reference evidence="11" key="1">
    <citation type="journal article" date="2022" name="PeerJ">
        <title>Hammerhead flatworms (Platyhelminthes, Geoplanidae, Bipaliinae): mitochondrial genomes and description of two new species from France, Italy and Mayotte.</title>
        <authorList>
            <person name="Justine J.-L."/>
            <person name="Gastineau R."/>
            <person name="Gros P."/>
            <person name="Gey D."/>
            <person name="Ruzzier E."/>
            <person name="Winsor L."/>
        </authorList>
    </citation>
    <scope>NUCLEOTIDE SEQUENCE</scope>
</reference>
<keyword evidence="8 11" id="KW-0496">Mitochondrion</keyword>
<comment type="subcellular location">
    <subcellularLocation>
        <location evidence="1">Membrane</location>
        <topology evidence="1">Multi-pass membrane protein</topology>
    </subcellularLocation>
</comment>
<proteinExistence type="inferred from homology"/>
<dbReference type="GO" id="GO:0006123">
    <property type="term" value="P:mitochondrial electron transport, cytochrome c to oxygen"/>
    <property type="evidence" value="ECO:0007669"/>
    <property type="project" value="TreeGrafter"/>
</dbReference>
<organism evidence="11">
    <name type="scientific">Diversibipalium mayottensis</name>
    <dbReference type="NCBI Taxonomy" id="3348909"/>
    <lineage>
        <taxon>Eukaryota</taxon>
        <taxon>Metazoa</taxon>
        <taxon>Spiralia</taxon>
        <taxon>Lophotrochozoa</taxon>
        <taxon>Platyhelminthes</taxon>
        <taxon>Rhabditophora</taxon>
        <taxon>Seriata</taxon>
        <taxon>Tricladida</taxon>
        <taxon>Continenticola</taxon>
        <taxon>Geoplanoidea</taxon>
        <taxon>Geoplanidae</taxon>
        <taxon>Bipaliinae</taxon>
        <taxon>Diversibipalium</taxon>
    </lineage>
</organism>
<evidence type="ECO:0000313" key="11">
    <source>
        <dbReference type="EMBL" id="UHA56303.1"/>
    </source>
</evidence>
<feature type="transmembrane region" description="Helical" evidence="9">
    <location>
        <begin position="193"/>
        <end position="217"/>
    </location>
</feature>
<keyword evidence="4 8" id="KW-0812">Transmembrane</keyword>
<sequence>MFTSFHLVLFSPWPILVAFSVWGMIVSGLLYMHFKFIGMLLLNVAILFVVLFLWFGDVEVESWLGYHSRVVVSGLRLGVVLFIVSEVFFFFGFFWSFFHNCLTPSFVVNTWPPYGFSGVLVDPYGFPLFNTILLLSSGVSITLSHHCLLVRSYSVSLASLLITLLFGFLFLGVQFEEYSLSDFSVNSSVYGTVFYLLTGFHGFHVIVGFCMISFVGIRYLGSICLSDSQHVGFEAAAWYWHFVDVVWIFLYIFIYWYGYIV</sequence>
<comment type="similarity">
    <text evidence="2 8">Belongs to the cytochrome c oxidase subunit 3 family.</text>
</comment>
<accession>A0A8K1X786</accession>
<keyword evidence="5" id="KW-1278">Translocase</keyword>
<dbReference type="InterPro" id="IPR013833">
    <property type="entry name" value="Cyt_c_oxidase_su3_a-hlx"/>
</dbReference>
<dbReference type="GO" id="GO:0005739">
    <property type="term" value="C:mitochondrion"/>
    <property type="evidence" value="ECO:0007669"/>
    <property type="project" value="TreeGrafter"/>
</dbReference>
<feature type="transmembrane region" description="Helical" evidence="9">
    <location>
        <begin position="238"/>
        <end position="258"/>
    </location>
</feature>
<dbReference type="AlphaFoldDB" id="A0A8K1X786"/>
<feature type="transmembrane region" description="Helical" evidence="9">
    <location>
        <begin position="36"/>
        <end position="56"/>
    </location>
</feature>
<dbReference type="EMBL" id="MZ561470">
    <property type="protein sequence ID" value="UHA56303.1"/>
    <property type="molecule type" value="Genomic_DNA"/>
</dbReference>
<dbReference type="Gene3D" id="1.10.287.70">
    <property type="match status" value="1"/>
</dbReference>
<keyword evidence="6 9" id="KW-1133">Transmembrane helix</keyword>
<dbReference type="PANTHER" id="PTHR11403">
    <property type="entry name" value="CYTOCHROME C OXIDASE SUBUNIT III"/>
    <property type="match status" value="1"/>
</dbReference>
<dbReference type="PANTHER" id="PTHR11403:SF7">
    <property type="entry name" value="CYTOCHROME C OXIDASE SUBUNIT 3"/>
    <property type="match status" value="1"/>
</dbReference>
<feature type="transmembrane region" description="Helical" evidence="9">
    <location>
        <begin position="124"/>
        <end position="143"/>
    </location>
</feature>
<dbReference type="InterPro" id="IPR033945">
    <property type="entry name" value="Cyt_c_oxase_su3_dom"/>
</dbReference>
<dbReference type="InterPro" id="IPR024791">
    <property type="entry name" value="Cyt_c/ubiquinol_Oxase_su3"/>
</dbReference>
<dbReference type="InterPro" id="IPR035973">
    <property type="entry name" value="Cyt_c_oxidase_su3-like_sf"/>
</dbReference>
<geneLocation type="mitochondrion" evidence="11"/>
<dbReference type="PROSITE" id="PS50253">
    <property type="entry name" value="COX3"/>
    <property type="match status" value="1"/>
</dbReference>
<keyword evidence="7 9" id="KW-0472">Membrane</keyword>
<dbReference type="CDD" id="cd01665">
    <property type="entry name" value="Cyt_c_Oxidase_III"/>
    <property type="match status" value="1"/>
</dbReference>
<evidence type="ECO:0000256" key="7">
    <source>
        <dbReference type="ARBA" id="ARBA00023136"/>
    </source>
</evidence>
<comment type="function">
    <text evidence="8">Component of the cytochrome c oxidase, the last enzyme in the mitochondrial electron transport chain which drives oxidative phosphorylation. The respiratory chain contains 3 multisubunit complexes succinate dehydrogenase (complex II, CII), ubiquinol-cytochrome c oxidoreductase (cytochrome b-c1 complex, complex III, CIII) and cytochrome c oxidase (complex IV, CIV), that cooperate to transfer electrons derived from NADH and succinate to molecular oxygen, creating an electrochemical gradient over the inner membrane that drives transmembrane transport and the ATP synthase. Cytochrome c oxidase is the component of the respiratory chain that catalyzes the reduction of oxygen to water. Electrons originating from reduced cytochrome c in the intermembrane space (IMS) are transferred via the dinuclear copper A center (CU(A)) of subunit 2 and heme A of subunit 1 to the active site in subunit 1, a binuclear center (BNC) formed by heme A3 and copper B (CU(B)). The BNC reduces molecular oxygen to 2 water molecules using 4 electrons from cytochrome c in the IMS and 4 protons from the mitochondrial matrix.</text>
</comment>
<dbReference type="GO" id="GO:0016020">
    <property type="term" value="C:membrane"/>
    <property type="evidence" value="ECO:0007669"/>
    <property type="project" value="UniProtKB-SubCell"/>
</dbReference>
<evidence type="ECO:0000256" key="4">
    <source>
        <dbReference type="ARBA" id="ARBA00022692"/>
    </source>
</evidence>
<dbReference type="GO" id="GO:0004129">
    <property type="term" value="F:cytochrome-c oxidase activity"/>
    <property type="evidence" value="ECO:0007669"/>
    <property type="project" value="InterPro"/>
</dbReference>
<gene>
    <name evidence="11" type="primary">cox3</name>
</gene>
<feature type="transmembrane region" description="Helical" evidence="9">
    <location>
        <begin position="77"/>
        <end position="98"/>
    </location>
</feature>